<dbReference type="EMBL" id="FUYQ01000006">
    <property type="protein sequence ID" value="SKB43656.1"/>
    <property type="molecule type" value="Genomic_DNA"/>
</dbReference>
<dbReference type="AlphaFoldDB" id="A0A1T5B8W1"/>
<dbReference type="RefSeq" id="WP_079682793.1">
    <property type="nucleotide sequence ID" value="NZ_FUYQ01000006.1"/>
</dbReference>
<evidence type="ECO:0000313" key="2">
    <source>
        <dbReference type="Proteomes" id="UP000190852"/>
    </source>
</evidence>
<proteinExistence type="predicted"/>
<reference evidence="2" key="1">
    <citation type="submission" date="2017-02" db="EMBL/GenBank/DDBJ databases">
        <authorList>
            <person name="Varghese N."/>
            <person name="Submissions S."/>
        </authorList>
    </citation>
    <scope>NUCLEOTIDE SEQUENCE [LARGE SCALE GENOMIC DNA]</scope>
    <source>
        <strain evidence="2">DSM 24967</strain>
    </source>
</reference>
<accession>A0A1T5B8W1</accession>
<gene>
    <name evidence="1" type="ORF">SAMN05660349_01162</name>
</gene>
<sequence>MNFGASSLADREAYFPNISGFKINNRLLEYDKPTALNGYWLSDFSLYNHTARKPSNTIQNEFVLEAQDGNGNGTGYGKAVNNIAIRIDLPNTEVVKK</sequence>
<evidence type="ECO:0000313" key="1">
    <source>
        <dbReference type="EMBL" id="SKB43656.1"/>
    </source>
</evidence>
<name>A0A1T5B8W1_9BACT</name>
<protein>
    <submittedName>
        <fullName evidence="1">Uncharacterized protein</fullName>
    </submittedName>
</protein>
<keyword evidence="2" id="KW-1185">Reference proteome</keyword>
<dbReference type="Proteomes" id="UP000190852">
    <property type="component" value="Unassembled WGS sequence"/>
</dbReference>
<organism evidence="1 2">
    <name type="scientific">Parabacteroides chartae</name>
    <dbReference type="NCBI Taxonomy" id="1037355"/>
    <lineage>
        <taxon>Bacteria</taxon>
        <taxon>Pseudomonadati</taxon>
        <taxon>Bacteroidota</taxon>
        <taxon>Bacteroidia</taxon>
        <taxon>Bacteroidales</taxon>
        <taxon>Tannerellaceae</taxon>
        <taxon>Parabacteroides</taxon>
    </lineage>
</organism>